<comment type="subcellular location">
    <subcellularLocation>
        <location evidence="1">Membrane</location>
        <topology evidence="1">Multi-pass membrane protein</topology>
    </subcellularLocation>
</comment>
<protein>
    <submittedName>
        <fullName evidence="10">Rhomboid family intramembrane serine protease</fullName>
    </submittedName>
</protein>
<dbReference type="Pfam" id="PF01694">
    <property type="entry name" value="Rhomboid"/>
    <property type="match status" value="1"/>
</dbReference>
<evidence type="ECO:0000256" key="6">
    <source>
        <dbReference type="ARBA" id="ARBA00023136"/>
    </source>
</evidence>
<dbReference type="InterPro" id="IPR050925">
    <property type="entry name" value="Rhomboid_protease_S54"/>
</dbReference>
<sequence>MYSEESHTLYEIAHHLVFHGRYEVLYINENEQEIWLEKYQNKVSKVIRIINKGFDWKNHLKRDIAQVFQKVKAMKRLLMGKHIEIHNVYVHSNDPVDDWEILKKPMKLNEKNSIKMNLYYLSHSSSEEEMARLFNDLDITKMPSIKLDETERETRTVSLRNELHKEMRQKHDEKNNVLSFGKPFLTYLLLAVNIFLFILLEANGGSQSIPTLIEFGAKYNPDIMAGEWWRIVSSMFLHIGLLHLFMNMLAVYYLGIAVERMYGSWRFIVIYFLAGIGGGIASFAFSQHVSAGASGALFGLFGALLFFGLHYKKIFFQTMGKNVLILIGINILFGFLVPQIDNAAHLGGLIAGFIAASITHLPKKRDVQKQVLAILIYGFALTGIGYYGFSNNQNSQSYQLTQIEKYLQEEKYKEVVQLATDSLDKKGDLEATILFQRSYAFIELGKINEAKQDLQEAVKINPEFPQAYYNLALVYYNTGEQKKAEDAIRTAYKLNSENEDFIHLYEQITGEKVD</sequence>
<keyword evidence="5 8" id="KW-1133">Transmembrane helix</keyword>
<feature type="transmembrane region" description="Helical" evidence="8">
    <location>
        <begin position="291"/>
        <end position="311"/>
    </location>
</feature>
<dbReference type="SUPFAM" id="SSF144091">
    <property type="entry name" value="Rhomboid-like"/>
    <property type="match status" value="1"/>
</dbReference>
<evidence type="ECO:0000313" key="11">
    <source>
        <dbReference type="Proteomes" id="UP000182945"/>
    </source>
</evidence>
<keyword evidence="10" id="KW-0645">Protease</keyword>
<evidence type="ECO:0000256" key="7">
    <source>
        <dbReference type="PROSITE-ProRule" id="PRU00339"/>
    </source>
</evidence>
<gene>
    <name evidence="10" type="ORF">BME96_08760</name>
</gene>
<dbReference type="Gene3D" id="1.25.40.10">
    <property type="entry name" value="Tetratricopeptide repeat domain"/>
    <property type="match status" value="1"/>
</dbReference>
<keyword evidence="4" id="KW-0378">Hydrolase</keyword>
<dbReference type="InterPro" id="IPR022764">
    <property type="entry name" value="Peptidase_S54_rhomboid_dom"/>
</dbReference>
<dbReference type="InterPro" id="IPR011990">
    <property type="entry name" value="TPR-like_helical_dom_sf"/>
</dbReference>
<feature type="transmembrane region" description="Helical" evidence="8">
    <location>
        <begin position="323"/>
        <end position="340"/>
    </location>
</feature>
<dbReference type="InterPro" id="IPR019734">
    <property type="entry name" value="TPR_rpt"/>
</dbReference>
<evidence type="ECO:0000256" key="3">
    <source>
        <dbReference type="ARBA" id="ARBA00022692"/>
    </source>
</evidence>
<organism evidence="10 11">
    <name type="scientific">Virgibacillus halodenitrificans</name>
    <name type="common">Bacillus halodenitrificans</name>
    <dbReference type="NCBI Taxonomy" id="1482"/>
    <lineage>
        <taxon>Bacteria</taxon>
        <taxon>Bacillati</taxon>
        <taxon>Bacillota</taxon>
        <taxon>Bacilli</taxon>
        <taxon>Bacillales</taxon>
        <taxon>Bacillaceae</taxon>
        <taxon>Virgibacillus</taxon>
    </lineage>
</organism>
<dbReference type="GeneID" id="71514483"/>
<feature type="transmembrane region" description="Helical" evidence="8">
    <location>
        <begin position="371"/>
        <end position="389"/>
    </location>
</feature>
<dbReference type="KEGG" id="vhl:BME96_08760"/>
<dbReference type="GO" id="GO:0006508">
    <property type="term" value="P:proteolysis"/>
    <property type="evidence" value="ECO:0007669"/>
    <property type="project" value="UniProtKB-KW"/>
</dbReference>
<accession>A0AAC9J260</accession>
<evidence type="ECO:0000256" key="1">
    <source>
        <dbReference type="ARBA" id="ARBA00004141"/>
    </source>
</evidence>
<reference evidence="10 11" key="1">
    <citation type="submission" date="2016-11" db="EMBL/GenBank/DDBJ databases">
        <title>Complete genome sequencing of Virgibacillus halodenitrificans PDB-F2.</title>
        <authorList>
            <person name="Sun Z."/>
            <person name="Zhou Y."/>
            <person name="Li H."/>
        </authorList>
    </citation>
    <scope>NUCLEOTIDE SEQUENCE [LARGE SCALE GENOMIC DNA]</scope>
    <source>
        <strain evidence="10 11">PDB-F2</strain>
    </source>
</reference>
<evidence type="ECO:0000256" key="5">
    <source>
        <dbReference type="ARBA" id="ARBA00022989"/>
    </source>
</evidence>
<dbReference type="GO" id="GO:0004252">
    <property type="term" value="F:serine-type endopeptidase activity"/>
    <property type="evidence" value="ECO:0007669"/>
    <property type="project" value="InterPro"/>
</dbReference>
<feature type="transmembrane region" description="Helical" evidence="8">
    <location>
        <begin position="228"/>
        <end position="255"/>
    </location>
</feature>
<feature type="transmembrane region" description="Helical" evidence="8">
    <location>
        <begin position="177"/>
        <end position="200"/>
    </location>
</feature>
<comment type="similarity">
    <text evidence="2">Belongs to the peptidase S54 family.</text>
</comment>
<dbReference type="GO" id="GO:0016020">
    <property type="term" value="C:membrane"/>
    <property type="evidence" value="ECO:0007669"/>
    <property type="project" value="UniProtKB-SubCell"/>
</dbReference>
<keyword evidence="6 8" id="KW-0472">Membrane</keyword>
<evidence type="ECO:0000256" key="4">
    <source>
        <dbReference type="ARBA" id="ARBA00022801"/>
    </source>
</evidence>
<keyword evidence="7" id="KW-0802">TPR repeat</keyword>
<proteinExistence type="inferred from homology"/>
<dbReference type="AlphaFoldDB" id="A0AAC9J260"/>
<dbReference type="PANTHER" id="PTHR43731">
    <property type="entry name" value="RHOMBOID PROTEASE"/>
    <property type="match status" value="1"/>
</dbReference>
<feature type="repeat" description="TPR" evidence="7">
    <location>
        <begin position="465"/>
        <end position="498"/>
    </location>
</feature>
<name>A0AAC9J260_VIRHA</name>
<dbReference type="EMBL" id="CP017962">
    <property type="protein sequence ID" value="APC48254.1"/>
    <property type="molecule type" value="Genomic_DNA"/>
</dbReference>
<dbReference type="Gene3D" id="1.20.1540.10">
    <property type="entry name" value="Rhomboid-like"/>
    <property type="match status" value="1"/>
</dbReference>
<evidence type="ECO:0000256" key="2">
    <source>
        <dbReference type="ARBA" id="ARBA00009045"/>
    </source>
</evidence>
<evidence type="ECO:0000313" key="10">
    <source>
        <dbReference type="EMBL" id="APC48254.1"/>
    </source>
</evidence>
<feature type="transmembrane region" description="Helical" evidence="8">
    <location>
        <begin position="267"/>
        <end position="285"/>
    </location>
</feature>
<feature type="domain" description="Peptidase S54 rhomboid" evidence="9">
    <location>
        <begin position="226"/>
        <end position="359"/>
    </location>
</feature>
<dbReference type="PANTHER" id="PTHR43731:SF14">
    <property type="entry name" value="PRESENILIN-ASSOCIATED RHOMBOID-LIKE PROTEIN, MITOCHONDRIAL"/>
    <property type="match status" value="1"/>
</dbReference>
<feature type="repeat" description="TPR" evidence="7">
    <location>
        <begin position="431"/>
        <end position="464"/>
    </location>
</feature>
<dbReference type="SMART" id="SM00028">
    <property type="entry name" value="TPR"/>
    <property type="match status" value="2"/>
</dbReference>
<evidence type="ECO:0000259" key="9">
    <source>
        <dbReference type="Pfam" id="PF01694"/>
    </source>
</evidence>
<dbReference type="Proteomes" id="UP000182945">
    <property type="component" value="Chromosome"/>
</dbReference>
<dbReference type="SUPFAM" id="SSF48452">
    <property type="entry name" value="TPR-like"/>
    <property type="match status" value="1"/>
</dbReference>
<dbReference type="Pfam" id="PF13414">
    <property type="entry name" value="TPR_11"/>
    <property type="match status" value="1"/>
</dbReference>
<dbReference type="InterPro" id="IPR035952">
    <property type="entry name" value="Rhomboid-like_sf"/>
</dbReference>
<dbReference type="RefSeq" id="WP_071648881.1">
    <property type="nucleotide sequence ID" value="NZ_CP017962.1"/>
</dbReference>
<dbReference type="PROSITE" id="PS50005">
    <property type="entry name" value="TPR"/>
    <property type="match status" value="2"/>
</dbReference>
<evidence type="ECO:0000256" key="8">
    <source>
        <dbReference type="SAM" id="Phobius"/>
    </source>
</evidence>
<keyword evidence="3 8" id="KW-0812">Transmembrane</keyword>